<organism evidence="3 4">
    <name type="scientific">Dactylonectria macrodidyma</name>
    <dbReference type="NCBI Taxonomy" id="307937"/>
    <lineage>
        <taxon>Eukaryota</taxon>
        <taxon>Fungi</taxon>
        <taxon>Dikarya</taxon>
        <taxon>Ascomycota</taxon>
        <taxon>Pezizomycotina</taxon>
        <taxon>Sordariomycetes</taxon>
        <taxon>Hypocreomycetidae</taxon>
        <taxon>Hypocreales</taxon>
        <taxon>Nectriaceae</taxon>
        <taxon>Dactylonectria</taxon>
    </lineage>
</organism>
<dbReference type="CDD" id="cd00067">
    <property type="entry name" value="GAL4"/>
    <property type="match status" value="1"/>
</dbReference>
<dbReference type="InterPro" id="IPR036864">
    <property type="entry name" value="Zn2-C6_fun-type_DNA-bd_sf"/>
</dbReference>
<proteinExistence type="predicted"/>
<evidence type="ECO:0000259" key="2">
    <source>
        <dbReference type="PROSITE" id="PS50048"/>
    </source>
</evidence>
<dbReference type="GO" id="GO:0008270">
    <property type="term" value="F:zinc ion binding"/>
    <property type="evidence" value="ECO:0007669"/>
    <property type="project" value="InterPro"/>
</dbReference>
<evidence type="ECO:0000313" key="4">
    <source>
        <dbReference type="Proteomes" id="UP000738349"/>
    </source>
</evidence>
<keyword evidence="1" id="KW-0539">Nucleus</keyword>
<dbReference type="PROSITE" id="PS50048">
    <property type="entry name" value="ZN2_CY6_FUNGAL_2"/>
    <property type="match status" value="1"/>
</dbReference>
<feature type="domain" description="Zn(2)-C6 fungal-type" evidence="2">
    <location>
        <begin position="28"/>
        <end position="58"/>
    </location>
</feature>
<dbReference type="SUPFAM" id="SSF57701">
    <property type="entry name" value="Zn2/Cys6 DNA-binding domain"/>
    <property type="match status" value="1"/>
</dbReference>
<gene>
    <name evidence="3" type="ORF">EDB81DRAFT_715975</name>
</gene>
<dbReference type="InterPro" id="IPR053157">
    <property type="entry name" value="Sterol_Uptake_Regulator"/>
</dbReference>
<evidence type="ECO:0000256" key="1">
    <source>
        <dbReference type="ARBA" id="ARBA00023242"/>
    </source>
</evidence>
<evidence type="ECO:0000313" key="3">
    <source>
        <dbReference type="EMBL" id="KAH7156034.1"/>
    </source>
</evidence>
<reference evidence="3" key="1">
    <citation type="journal article" date="2021" name="Nat. Commun.">
        <title>Genetic determinants of endophytism in the Arabidopsis root mycobiome.</title>
        <authorList>
            <person name="Mesny F."/>
            <person name="Miyauchi S."/>
            <person name="Thiergart T."/>
            <person name="Pickel B."/>
            <person name="Atanasova L."/>
            <person name="Karlsson M."/>
            <person name="Huettel B."/>
            <person name="Barry K.W."/>
            <person name="Haridas S."/>
            <person name="Chen C."/>
            <person name="Bauer D."/>
            <person name="Andreopoulos W."/>
            <person name="Pangilinan J."/>
            <person name="LaButti K."/>
            <person name="Riley R."/>
            <person name="Lipzen A."/>
            <person name="Clum A."/>
            <person name="Drula E."/>
            <person name="Henrissat B."/>
            <person name="Kohler A."/>
            <person name="Grigoriev I.V."/>
            <person name="Martin F.M."/>
            <person name="Hacquard S."/>
        </authorList>
    </citation>
    <scope>NUCLEOTIDE SEQUENCE</scope>
    <source>
        <strain evidence="3">MPI-CAGE-AT-0147</strain>
    </source>
</reference>
<dbReference type="Gene3D" id="4.10.240.10">
    <property type="entry name" value="Zn(2)-C6 fungal-type DNA-binding domain"/>
    <property type="match status" value="1"/>
</dbReference>
<dbReference type="Pfam" id="PF00172">
    <property type="entry name" value="Zn_clus"/>
    <property type="match status" value="1"/>
</dbReference>
<keyword evidence="4" id="KW-1185">Reference proteome</keyword>
<dbReference type="EMBL" id="JAGMUV010000005">
    <property type="protein sequence ID" value="KAH7156034.1"/>
    <property type="molecule type" value="Genomic_DNA"/>
</dbReference>
<accession>A0A9P9JDG8</accession>
<dbReference type="Pfam" id="PF11951">
    <property type="entry name" value="Fungal_trans_2"/>
    <property type="match status" value="1"/>
</dbReference>
<dbReference type="AlphaFoldDB" id="A0A9P9JDG8"/>
<dbReference type="Proteomes" id="UP000738349">
    <property type="component" value="Unassembled WGS sequence"/>
</dbReference>
<dbReference type="InterPro" id="IPR021858">
    <property type="entry name" value="Fun_TF"/>
</dbReference>
<dbReference type="InterPro" id="IPR001138">
    <property type="entry name" value="Zn2Cys6_DnaBD"/>
</dbReference>
<dbReference type="PROSITE" id="PS00463">
    <property type="entry name" value="ZN2_CY6_FUNGAL_1"/>
    <property type="match status" value="1"/>
</dbReference>
<dbReference type="OrthoDB" id="3546279at2759"/>
<dbReference type="PANTHER" id="PTHR47784">
    <property type="entry name" value="STEROL UPTAKE CONTROL PROTEIN 2"/>
    <property type="match status" value="1"/>
</dbReference>
<sequence>MASTPDSLLAPEPRITKLRKAHTKSRTGCTACKKRKIKCGEEKPICKNCQRSKGKCHFVTNPYRASSPSTFPSPPPSWSPDMLAMELLHNFCTSTYATLSDDPLIRDLWRVRVVKLCFTCDHAMLALLSVSALHLAQFSPSRRDILRERAIMYHNKASSIATKYMSNLDEDNSQGLFAFSIFTIYFAFATSPVDGTWSYPQWMVLIGGCKGFISMANGSILAGPFASMMSKATQRLAAREQVFQVDYVRDLRCLIARSVNDEERRCIYDSALDSLNQTFGVFYEVQGQKDLVDIFSWVVLAENFLPLLADEEQEALVLLSYFCVLLNKLSRQWWLDGWVDCLMGKIYAALDEERRTWIIWPMEEVGWLPRE</sequence>
<comment type="caution">
    <text evidence="3">The sequence shown here is derived from an EMBL/GenBank/DDBJ whole genome shotgun (WGS) entry which is preliminary data.</text>
</comment>
<dbReference type="PANTHER" id="PTHR47784:SF5">
    <property type="entry name" value="STEROL UPTAKE CONTROL PROTEIN 2"/>
    <property type="match status" value="1"/>
</dbReference>
<dbReference type="SMART" id="SM00066">
    <property type="entry name" value="GAL4"/>
    <property type="match status" value="1"/>
</dbReference>
<dbReference type="GO" id="GO:0001228">
    <property type="term" value="F:DNA-binding transcription activator activity, RNA polymerase II-specific"/>
    <property type="evidence" value="ECO:0007669"/>
    <property type="project" value="TreeGrafter"/>
</dbReference>
<protein>
    <recommendedName>
        <fullName evidence="2">Zn(2)-C6 fungal-type domain-containing protein</fullName>
    </recommendedName>
</protein>
<name>A0A9P9JDG8_9HYPO</name>